<proteinExistence type="predicted"/>
<name>A0A0F9IFI7_9ZZZZ</name>
<sequence>MMTKTQLTDGMYADEARQLGIEVADNVPDCARYRLIGFTDITADDVSVDDGDVIRIELAAQGQWEWLTCDFELDTASLKL</sequence>
<protein>
    <submittedName>
        <fullName evidence="1">Uncharacterized protein</fullName>
    </submittedName>
</protein>
<gene>
    <name evidence="1" type="ORF">LCGC14_1586700</name>
</gene>
<reference evidence="1" key="1">
    <citation type="journal article" date="2015" name="Nature">
        <title>Complex archaea that bridge the gap between prokaryotes and eukaryotes.</title>
        <authorList>
            <person name="Spang A."/>
            <person name="Saw J.H."/>
            <person name="Jorgensen S.L."/>
            <person name="Zaremba-Niedzwiedzka K."/>
            <person name="Martijn J."/>
            <person name="Lind A.E."/>
            <person name="van Eijk R."/>
            <person name="Schleper C."/>
            <person name="Guy L."/>
            <person name="Ettema T.J."/>
        </authorList>
    </citation>
    <scope>NUCLEOTIDE SEQUENCE</scope>
</reference>
<accession>A0A0F9IFI7</accession>
<dbReference type="AlphaFoldDB" id="A0A0F9IFI7"/>
<dbReference type="EMBL" id="LAZR01012550">
    <property type="protein sequence ID" value="KKM26252.1"/>
    <property type="molecule type" value="Genomic_DNA"/>
</dbReference>
<evidence type="ECO:0000313" key="1">
    <source>
        <dbReference type="EMBL" id="KKM26252.1"/>
    </source>
</evidence>
<comment type="caution">
    <text evidence="1">The sequence shown here is derived from an EMBL/GenBank/DDBJ whole genome shotgun (WGS) entry which is preliminary data.</text>
</comment>
<organism evidence="1">
    <name type="scientific">marine sediment metagenome</name>
    <dbReference type="NCBI Taxonomy" id="412755"/>
    <lineage>
        <taxon>unclassified sequences</taxon>
        <taxon>metagenomes</taxon>
        <taxon>ecological metagenomes</taxon>
    </lineage>
</organism>